<keyword evidence="4" id="KW-0997">Cell inner membrane</keyword>
<feature type="transmembrane region" description="Helical" evidence="8">
    <location>
        <begin position="12"/>
        <end position="35"/>
    </location>
</feature>
<accession>A0A6G7XH21</accession>
<dbReference type="CDD" id="cd06261">
    <property type="entry name" value="TM_PBP2"/>
    <property type="match status" value="1"/>
</dbReference>
<evidence type="ECO:0000256" key="2">
    <source>
        <dbReference type="ARBA" id="ARBA00022448"/>
    </source>
</evidence>
<evidence type="ECO:0000313" key="11">
    <source>
        <dbReference type="Proteomes" id="UP000502677"/>
    </source>
</evidence>
<organism evidence="10 11">
    <name type="scientific">Leucobacter viscericola</name>
    <dbReference type="NCBI Taxonomy" id="2714935"/>
    <lineage>
        <taxon>Bacteria</taxon>
        <taxon>Bacillati</taxon>
        <taxon>Actinomycetota</taxon>
        <taxon>Actinomycetes</taxon>
        <taxon>Micrococcales</taxon>
        <taxon>Microbacteriaceae</taxon>
        <taxon>Leucobacter</taxon>
    </lineage>
</organism>
<feature type="transmembrane region" description="Helical" evidence="8">
    <location>
        <begin position="178"/>
        <end position="200"/>
    </location>
</feature>
<dbReference type="GO" id="GO:0055085">
    <property type="term" value="P:transmembrane transport"/>
    <property type="evidence" value="ECO:0007669"/>
    <property type="project" value="InterPro"/>
</dbReference>
<dbReference type="EMBL" id="CP049863">
    <property type="protein sequence ID" value="QIK63678.1"/>
    <property type="molecule type" value="Genomic_DNA"/>
</dbReference>
<sequence length="271" mass="28835">MNEIRPLTKFLLGVVATIVAIWLVAPMFIVFPISFSADASFQFPPREWSTVWYESFFTKPAWTQALGNSVLIGLIVAVVGTSLGTIAAIAINRSESRFAGWASTAMLTPMIVPPIIAGAGIYTFFLKTGLVGTIFGFVMVHVALAFPLVVIAVNASLSGYDRSLELAAASLGAGRLKTFFTVTVPLIAPGVAAGAVFAFVTSFDEVIVSQFMVSPSLQTLPIMMYSSVTRTTDPTIAAAASLILGAIILAFVLFQFVVTPLARRSRNRTAA</sequence>
<evidence type="ECO:0000256" key="4">
    <source>
        <dbReference type="ARBA" id="ARBA00022519"/>
    </source>
</evidence>
<evidence type="ECO:0000313" key="10">
    <source>
        <dbReference type="EMBL" id="QIK63678.1"/>
    </source>
</evidence>
<feature type="transmembrane region" description="Helical" evidence="8">
    <location>
        <begin position="134"/>
        <end position="157"/>
    </location>
</feature>
<evidence type="ECO:0000256" key="6">
    <source>
        <dbReference type="ARBA" id="ARBA00022989"/>
    </source>
</evidence>
<keyword evidence="7 8" id="KW-0472">Membrane</keyword>
<gene>
    <name evidence="10" type="ORF">G7068_11100</name>
</gene>
<dbReference type="PANTHER" id="PTHR43357">
    <property type="entry name" value="INNER MEMBRANE ABC TRANSPORTER PERMEASE PROTEIN YDCV"/>
    <property type="match status" value="1"/>
</dbReference>
<feature type="transmembrane region" description="Helical" evidence="8">
    <location>
        <begin position="98"/>
        <end position="122"/>
    </location>
</feature>
<dbReference type="RefSeq" id="WP_166292023.1">
    <property type="nucleotide sequence ID" value="NZ_CP049863.1"/>
</dbReference>
<keyword evidence="5 8" id="KW-0812">Transmembrane</keyword>
<dbReference type="SUPFAM" id="SSF161098">
    <property type="entry name" value="MetI-like"/>
    <property type="match status" value="1"/>
</dbReference>
<dbReference type="PANTHER" id="PTHR43357:SF4">
    <property type="entry name" value="INNER MEMBRANE ABC TRANSPORTER PERMEASE PROTEIN YDCV"/>
    <property type="match status" value="1"/>
</dbReference>
<dbReference type="PROSITE" id="PS50928">
    <property type="entry name" value="ABC_TM1"/>
    <property type="match status" value="1"/>
</dbReference>
<comment type="subcellular location">
    <subcellularLocation>
        <location evidence="1">Cell inner membrane</location>
        <topology evidence="1">Multi-pass membrane protein</topology>
    </subcellularLocation>
    <subcellularLocation>
        <location evidence="8">Cell membrane</location>
        <topology evidence="8">Multi-pass membrane protein</topology>
    </subcellularLocation>
</comment>
<dbReference type="InterPro" id="IPR035906">
    <property type="entry name" value="MetI-like_sf"/>
</dbReference>
<keyword evidence="2 8" id="KW-0813">Transport</keyword>
<evidence type="ECO:0000259" key="9">
    <source>
        <dbReference type="PROSITE" id="PS50928"/>
    </source>
</evidence>
<protein>
    <submittedName>
        <fullName evidence="10">ABC transporter permease</fullName>
    </submittedName>
</protein>
<keyword evidence="3" id="KW-1003">Cell membrane</keyword>
<feature type="transmembrane region" description="Helical" evidence="8">
    <location>
        <begin position="70"/>
        <end position="91"/>
    </location>
</feature>
<feature type="domain" description="ABC transmembrane type-1" evidence="9">
    <location>
        <begin position="66"/>
        <end position="255"/>
    </location>
</feature>
<dbReference type="AlphaFoldDB" id="A0A6G7XH21"/>
<dbReference type="Gene3D" id="1.10.3720.10">
    <property type="entry name" value="MetI-like"/>
    <property type="match status" value="1"/>
</dbReference>
<keyword evidence="6 8" id="KW-1133">Transmembrane helix</keyword>
<comment type="similarity">
    <text evidence="8">Belongs to the binding-protein-dependent transport system permease family.</text>
</comment>
<evidence type="ECO:0000256" key="3">
    <source>
        <dbReference type="ARBA" id="ARBA00022475"/>
    </source>
</evidence>
<dbReference type="Pfam" id="PF00528">
    <property type="entry name" value="BPD_transp_1"/>
    <property type="match status" value="1"/>
</dbReference>
<evidence type="ECO:0000256" key="7">
    <source>
        <dbReference type="ARBA" id="ARBA00023136"/>
    </source>
</evidence>
<evidence type="ECO:0000256" key="5">
    <source>
        <dbReference type="ARBA" id="ARBA00022692"/>
    </source>
</evidence>
<reference evidence="10 11" key="1">
    <citation type="submission" date="2020-03" db="EMBL/GenBank/DDBJ databases">
        <title>Leucobacter sp. nov., isolated from beetles.</title>
        <authorList>
            <person name="Hyun D.-W."/>
            <person name="Bae J.-W."/>
        </authorList>
    </citation>
    <scope>NUCLEOTIDE SEQUENCE [LARGE SCALE GENOMIC DNA]</scope>
    <source>
        <strain evidence="10 11">HDW9C</strain>
    </source>
</reference>
<feature type="transmembrane region" description="Helical" evidence="8">
    <location>
        <begin position="236"/>
        <end position="258"/>
    </location>
</feature>
<keyword evidence="11" id="KW-1185">Reference proteome</keyword>
<dbReference type="Proteomes" id="UP000502677">
    <property type="component" value="Chromosome"/>
</dbReference>
<proteinExistence type="inferred from homology"/>
<dbReference type="KEGG" id="lvi:G7068_11100"/>
<evidence type="ECO:0000256" key="1">
    <source>
        <dbReference type="ARBA" id="ARBA00004429"/>
    </source>
</evidence>
<name>A0A6G7XH21_9MICO</name>
<dbReference type="InterPro" id="IPR000515">
    <property type="entry name" value="MetI-like"/>
</dbReference>
<evidence type="ECO:0000256" key="8">
    <source>
        <dbReference type="RuleBase" id="RU363032"/>
    </source>
</evidence>
<dbReference type="GO" id="GO:0005886">
    <property type="term" value="C:plasma membrane"/>
    <property type="evidence" value="ECO:0007669"/>
    <property type="project" value="UniProtKB-SubCell"/>
</dbReference>